<dbReference type="SMART" id="SM00345">
    <property type="entry name" value="HTH_GNTR"/>
    <property type="match status" value="1"/>
</dbReference>
<dbReference type="EMBL" id="JANIIC010000084">
    <property type="protein sequence ID" value="MCQ8835597.1"/>
    <property type="molecule type" value="Genomic_DNA"/>
</dbReference>
<dbReference type="Proteomes" id="UP001142400">
    <property type="component" value="Unassembled WGS sequence"/>
</dbReference>
<dbReference type="AlphaFoldDB" id="A0A9X2M574"/>
<dbReference type="InterPro" id="IPR000524">
    <property type="entry name" value="Tscrpt_reg_HTH_GntR"/>
</dbReference>
<keyword evidence="6" id="KW-1185">Reference proteome</keyword>
<accession>A0A9X2M574</accession>
<dbReference type="CDD" id="cd07377">
    <property type="entry name" value="WHTH_GntR"/>
    <property type="match status" value="1"/>
</dbReference>
<evidence type="ECO:0000313" key="5">
    <source>
        <dbReference type="EMBL" id="MCQ8835597.1"/>
    </source>
</evidence>
<dbReference type="PANTHER" id="PTHR38445:SF9">
    <property type="entry name" value="HTH-TYPE TRANSCRIPTIONAL REPRESSOR YTRA"/>
    <property type="match status" value="1"/>
</dbReference>
<dbReference type="Pfam" id="PF00392">
    <property type="entry name" value="GntR"/>
    <property type="match status" value="1"/>
</dbReference>
<dbReference type="RefSeq" id="WP_257635737.1">
    <property type="nucleotide sequence ID" value="NZ_JANIIC010000084.1"/>
</dbReference>
<dbReference type="InterPro" id="IPR036388">
    <property type="entry name" value="WH-like_DNA-bd_sf"/>
</dbReference>
<evidence type="ECO:0000256" key="1">
    <source>
        <dbReference type="ARBA" id="ARBA00023015"/>
    </source>
</evidence>
<name>A0A9X2M574_STRMQ</name>
<reference evidence="5" key="1">
    <citation type="submission" date="2022-06" db="EMBL/GenBank/DDBJ databases">
        <title>WGS of actinobacteria.</title>
        <authorList>
            <person name="Thawai C."/>
        </authorList>
    </citation>
    <scope>NUCLEOTIDE SEQUENCE</scope>
    <source>
        <strain evidence="5">DSM 42010</strain>
    </source>
</reference>
<feature type="domain" description="HTH gntR-type" evidence="4">
    <location>
        <begin position="12"/>
        <end position="80"/>
    </location>
</feature>
<dbReference type="SUPFAM" id="SSF46785">
    <property type="entry name" value="Winged helix' DNA-binding domain"/>
    <property type="match status" value="1"/>
</dbReference>
<keyword evidence="3" id="KW-0804">Transcription</keyword>
<dbReference type="GO" id="GO:0003677">
    <property type="term" value="F:DNA binding"/>
    <property type="evidence" value="ECO:0007669"/>
    <property type="project" value="UniProtKB-KW"/>
</dbReference>
<dbReference type="PRINTS" id="PR00035">
    <property type="entry name" value="HTHGNTR"/>
</dbReference>
<sequence length="316" mass="34602">MDKLQVSRHSDVPIFRQIVTQLSFMIESGDLEPGQTLPSARLLADNMDINRNTVARAYTQLSELGLVESHGRSGTRVVGPGPAQENSPARDQARAILQQAAKKCIELGLSAAEIQSLAMGLAMRAEEDLLKVSFVECNDDRAKYFANELGAHLGLKVKPLVLGAFDPKEEQADLVLTTFFHMVEVRGLFRRPRTEVVAIVVAPHVQTLVQIASVSKKRTVGIWYRTDEQAISVRDSLAQAGIKNIEVLYGTEDEDLKGADLVVIPNEMPDLKARLEGRVRVIEFGNVLDAASIRMVTEVVSDMQATKRGGAQDTAS</sequence>
<keyword evidence="1" id="KW-0805">Transcription regulation</keyword>
<evidence type="ECO:0000313" key="6">
    <source>
        <dbReference type="Proteomes" id="UP001142400"/>
    </source>
</evidence>
<dbReference type="PANTHER" id="PTHR38445">
    <property type="entry name" value="HTH-TYPE TRANSCRIPTIONAL REPRESSOR YTRA"/>
    <property type="match status" value="1"/>
</dbReference>
<gene>
    <name evidence="5" type="ORF">NQU54_42955</name>
</gene>
<proteinExistence type="predicted"/>
<comment type="caution">
    <text evidence="5">The sequence shown here is derived from an EMBL/GenBank/DDBJ whole genome shotgun (WGS) entry which is preliminary data.</text>
</comment>
<dbReference type="PROSITE" id="PS50949">
    <property type="entry name" value="HTH_GNTR"/>
    <property type="match status" value="1"/>
</dbReference>
<evidence type="ECO:0000256" key="3">
    <source>
        <dbReference type="ARBA" id="ARBA00023163"/>
    </source>
</evidence>
<dbReference type="Gene3D" id="1.10.10.10">
    <property type="entry name" value="Winged helix-like DNA-binding domain superfamily/Winged helix DNA-binding domain"/>
    <property type="match status" value="1"/>
</dbReference>
<dbReference type="GO" id="GO:0003700">
    <property type="term" value="F:DNA-binding transcription factor activity"/>
    <property type="evidence" value="ECO:0007669"/>
    <property type="project" value="InterPro"/>
</dbReference>
<evidence type="ECO:0000256" key="2">
    <source>
        <dbReference type="ARBA" id="ARBA00023125"/>
    </source>
</evidence>
<evidence type="ECO:0000259" key="4">
    <source>
        <dbReference type="PROSITE" id="PS50949"/>
    </source>
</evidence>
<organism evidence="5 6">
    <name type="scientific">Streptomyces malaysiensis subsp. samsunensis</name>
    <dbReference type="NCBI Taxonomy" id="459658"/>
    <lineage>
        <taxon>Bacteria</taxon>
        <taxon>Bacillati</taxon>
        <taxon>Actinomycetota</taxon>
        <taxon>Actinomycetes</taxon>
        <taxon>Kitasatosporales</taxon>
        <taxon>Streptomycetaceae</taxon>
        <taxon>Streptomyces</taxon>
        <taxon>Streptomyces violaceusniger group</taxon>
    </lineage>
</organism>
<protein>
    <submittedName>
        <fullName evidence="5">GntR family transcriptional regulator</fullName>
    </submittedName>
</protein>
<dbReference type="InterPro" id="IPR036390">
    <property type="entry name" value="WH_DNA-bd_sf"/>
</dbReference>
<keyword evidence="2" id="KW-0238">DNA-binding</keyword>